<feature type="coiled-coil region" evidence="1">
    <location>
        <begin position="18"/>
        <end position="52"/>
    </location>
</feature>
<accession>A0A521FTU0</accession>
<dbReference type="RefSeq" id="WP_142461060.1">
    <property type="nucleotide sequence ID" value="NZ_FXTJ01000017.1"/>
</dbReference>
<dbReference type="Proteomes" id="UP000317484">
    <property type="component" value="Unassembled WGS sequence"/>
</dbReference>
<proteinExistence type="predicted"/>
<name>A0A521FTU0_9ACTN</name>
<keyword evidence="1" id="KW-0175">Coiled coil</keyword>
<dbReference type="EMBL" id="FXTJ01000017">
    <property type="protein sequence ID" value="SMO99512.1"/>
    <property type="molecule type" value="Genomic_DNA"/>
</dbReference>
<gene>
    <name evidence="2" type="ORF">SAMN06273567_11719</name>
</gene>
<sequence length="69" mass="8117">MTTTTPTPPDLSIQAARLAATRDRLDRAHAHVAELRRELQRCEDDVRRLTDEAYRELVRMWTIDAEQQR</sequence>
<evidence type="ECO:0000256" key="1">
    <source>
        <dbReference type="SAM" id="Coils"/>
    </source>
</evidence>
<keyword evidence="3" id="KW-1185">Reference proteome</keyword>
<reference evidence="2 3" key="1">
    <citation type="submission" date="2017-05" db="EMBL/GenBank/DDBJ databases">
        <authorList>
            <person name="Varghese N."/>
            <person name="Submissions S."/>
        </authorList>
    </citation>
    <scope>NUCLEOTIDE SEQUENCE [LARGE SCALE GENOMIC DNA]</scope>
    <source>
        <strain evidence="2 3">DSM 46834</strain>
    </source>
</reference>
<organism evidence="2 3">
    <name type="scientific">Geodermatophilus aquaeductus</name>
    <dbReference type="NCBI Taxonomy" id="1564161"/>
    <lineage>
        <taxon>Bacteria</taxon>
        <taxon>Bacillati</taxon>
        <taxon>Actinomycetota</taxon>
        <taxon>Actinomycetes</taxon>
        <taxon>Geodermatophilales</taxon>
        <taxon>Geodermatophilaceae</taxon>
        <taxon>Geodermatophilus</taxon>
    </lineage>
</organism>
<evidence type="ECO:0000313" key="3">
    <source>
        <dbReference type="Proteomes" id="UP000317484"/>
    </source>
</evidence>
<dbReference type="AlphaFoldDB" id="A0A521FTU0"/>
<protein>
    <submittedName>
        <fullName evidence="2">Uncharacterized protein</fullName>
    </submittedName>
</protein>
<evidence type="ECO:0000313" key="2">
    <source>
        <dbReference type="EMBL" id="SMO99512.1"/>
    </source>
</evidence>